<reference evidence="8" key="1">
    <citation type="submission" date="2020-07" db="EMBL/GenBank/DDBJ databases">
        <title>Huge and variable diversity of episymbiotic CPR bacteria and DPANN archaea in groundwater ecosystems.</title>
        <authorList>
            <person name="He C.Y."/>
            <person name="Keren R."/>
            <person name="Whittaker M."/>
            <person name="Farag I.F."/>
            <person name="Doudna J."/>
            <person name="Cate J.H.D."/>
            <person name="Banfield J.F."/>
        </authorList>
    </citation>
    <scope>NUCLEOTIDE SEQUENCE</scope>
    <source>
        <strain evidence="8">NC_groundwater_1664_Pr3_B-0.1um_52_9</strain>
    </source>
</reference>
<dbReference type="Pfam" id="PF02472">
    <property type="entry name" value="ExbD"/>
    <property type="match status" value="1"/>
</dbReference>
<keyword evidence="7" id="KW-0653">Protein transport</keyword>
<keyword evidence="4 7" id="KW-0812">Transmembrane</keyword>
<name>A0A9D6Z4S3_9BACT</name>
<dbReference type="Proteomes" id="UP000807825">
    <property type="component" value="Unassembled WGS sequence"/>
</dbReference>
<dbReference type="Gene3D" id="3.30.420.270">
    <property type="match status" value="1"/>
</dbReference>
<dbReference type="GO" id="GO:0015031">
    <property type="term" value="P:protein transport"/>
    <property type="evidence" value="ECO:0007669"/>
    <property type="project" value="UniProtKB-KW"/>
</dbReference>
<dbReference type="PANTHER" id="PTHR30558">
    <property type="entry name" value="EXBD MEMBRANE COMPONENT OF PMF-DRIVEN MACROMOLECULE IMPORT SYSTEM"/>
    <property type="match status" value="1"/>
</dbReference>
<dbReference type="PANTHER" id="PTHR30558:SF3">
    <property type="entry name" value="BIOPOLYMER TRANSPORT PROTEIN EXBD-RELATED"/>
    <property type="match status" value="1"/>
</dbReference>
<dbReference type="GO" id="GO:0022857">
    <property type="term" value="F:transmembrane transporter activity"/>
    <property type="evidence" value="ECO:0007669"/>
    <property type="project" value="InterPro"/>
</dbReference>
<keyword evidence="7" id="KW-0813">Transport</keyword>
<evidence type="ECO:0000256" key="3">
    <source>
        <dbReference type="ARBA" id="ARBA00022475"/>
    </source>
</evidence>
<dbReference type="GO" id="GO:0005886">
    <property type="term" value="C:plasma membrane"/>
    <property type="evidence" value="ECO:0007669"/>
    <property type="project" value="UniProtKB-SubCell"/>
</dbReference>
<dbReference type="EMBL" id="JACRDE010000450">
    <property type="protein sequence ID" value="MBI5251235.1"/>
    <property type="molecule type" value="Genomic_DNA"/>
</dbReference>
<evidence type="ECO:0000256" key="2">
    <source>
        <dbReference type="ARBA" id="ARBA00005811"/>
    </source>
</evidence>
<comment type="subcellular location">
    <subcellularLocation>
        <location evidence="1">Cell membrane</location>
        <topology evidence="1">Single-pass membrane protein</topology>
    </subcellularLocation>
    <subcellularLocation>
        <location evidence="7">Cell membrane</location>
        <topology evidence="7">Single-pass type II membrane protein</topology>
    </subcellularLocation>
</comment>
<evidence type="ECO:0000256" key="6">
    <source>
        <dbReference type="ARBA" id="ARBA00023136"/>
    </source>
</evidence>
<comment type="similarity">
    <text evidence="2 7">Belongs to the ExbD/TolR family.</text>
</comment>
<evidence type="ECO:0000313" key="9">
    <source>
        <dbReference type="Proteomes" id="UP000807825"/>
    </source>
</evidence>
<keyword evidence="5" id="KW-1133">Transmembrane helix</keyword>
<accession>A0A9D6Z4S3</accession>
<protein>
    <submittedName>
        <fullName evidence="8">Biopolymer transporter ExbD</fullName>
    </submittedName>
</protein>
<keyword evidence="6" id="KW-0472">Membrane</keyword>
<evidence type="ECO:0000313" key="8">
    <source>
        <dbReference type="EMBL" id="MBI5251235.1"/>
    </source>
</evidence>
<evidence type="ECO:0000256" key="7">
    <source>
        <dbReference type="RuleBase" id="RU003879"/>
    </source>
</evidence>
<evidence type="ECO:0000256" key="1">
    <source>
        <dbReference type="ARBA" id="ARBA00004162"/>
    </source>
</evidence>
<keyword evidence="3" id="KW-1003">Cell membrane</keyword>
<gene>
    <name evidence="8" type="ORF">HY912_17235</name>
</gene>
<sequence>MWLRTRKAKGGSLDITPLVDLVFLLIIFFLLSTTFNISPGIRLDLPEASSQKINKERKDITLSVDQSGTIYVNKDPIDRTSLLSRLLTWSHEDRDTTVLIKGDRNTGYGQMVDILGTVKQSGLHRIAIITQSKKDQSDGRDRAEGK</sequence>
<dbReference type="AlphaFoldDB" id="A0A9D6Z4S3"/>
<comment type="caution">
    <text evidence="8">The sequence shown here is derived from an EMBL/GenBank/DDBJ whole genome shotgun (WGS) entry which is preliminary data.</text>
</comment>
<dbReference type="InterPro" id="IPR003400">
    <property type="entry name" value="ExbD"/>
</dbReference>
<proteinExistence type="inferred from homology"/>
<organism evidence="8 9">
    <name type="scientific">Desulfomonile tiedjei</name>
    <dbReference type="NCBI Taxonomy" id="2358"/>
    <lineage>
        <taxon>Bacteria</taxon>
        <taxon>Pseudomonadati</taxon>
        <taxon>Thermodesulfobacteriota</taxon>
        <taxon>Desulfomonilia</taxon>
        <taxon>Desulfomonilales</taxon>
        <taxon>Desulfomonilaceae</taxon>
        <taxon>Desulfomonile</taxon>
    </lineage>
</organism>
<evidence type="ECO:0000256" key="5">
    <source>
        <dbReference type="ARBA" id="ARBA00022989"/>
    </source>
</evidence>
<evidence type="ECO:0000256" key="4">
    <source>
        <dbReference type="ARBA" id="ARBA00022692"/>
    </source>
</evidence>